<evidence type="ECO:0000256" key="3">
    <source>
        <dbReference type="ARBA" id="ARBA00022912"/>
    </source>
</evidence>
<dbReference type="Pfam" id="PF00481">
    <property type="entry name" value="PP2C"/>
    <property type="match status" value="1"/>
</dbReference>
<organism evidence="8 9">
    <name type="scientific">Zingiber officinale</name>
    <name type="common">Ginger</name>
    <name type="synonym">Amomum zingiber</name>
    <dbReference type="NCBI Taxonomy" id="94328"/>
    <lineage>
        <taxon>Eukaryota</taxon>
        <taxon>Viridiplantae</taxon>
        <taxon>Streptophyta</taxon>
        <taxon>Embryophyta</taxon>
        <taxon>Tracheophyta</taxon>
        <taxon>Spermatophyta</taxon>
        <taxon>Magnoliopsida</taxon>
        <taxon>Liliopsida</taxon>
        <taxon>Zingiberales</taxon>
        <taxon>Zingiberaceae</taxon>
        <taxon>Zingiber</taxon>
    </lineage>
</organism>
<dbReference type="EMBL" id="JACMSC010000002">
    <property type="protein sequence ID" value="KAG6533031.1"/>
    <property type="molecule type" value="Genomic_DNA"/>
</dbReference>
<comment type="catalytic activity">
    <reaction evidence="4">
        <text>O-phospho-L-seryl-[protein] + H2O = L-seryl-[protein] + phosphate</text>
        <dbReference type="Rhea" id="RHEA:20629"/>
        <dbReference type="Rhea" id="RHEA-COMP:9863"/>
        <dbReference type="Rhea" id="RHEA-COMP:11604"/>
        <dbReference type="ChEBI" id="CHEBI:15377"/>
        <dbReference type="ChEBI" id="CHEBI:29999"/>
        <dbReference type="ChEBI" id="CHEBI:43474"/>
        <dbReference type="ChEBI" id="CHEBI:83421"/>
        <dbReference type="EC" id="3.1.3.16"/>
    </reaction>
</comment>
<accession>A0A8J5I353</accession>
<gene>
    <name evidence="8" type="ORF">ZIOFF_006891</name>
</gene>
<dbReference type="EC" id="3.1.3.16" evidence="1"/>
<keyword evidence="2" id="KW-0378">Hydrolase</keyword>
<dbReference type="SMART" id="SM00332">
    <property type="entry name" value="PP2Cc"/>
    <property type="match status" value="1"/>
</dbReference>
<proteinExistence type="predicted"/>
<dbReference type="SUPFAM" id="SSF81606">
    <property type="entry name" value="PP2C-like"/>
    <property type="match status" value="1"/>
</dbReference>
<feature type="domain" description="PPM-type phosphatase" evidence="7">
    <location>
        <begin position="49"/>
        <end position="287"/>
    </location>
</feature>
<name>A0A8J5I353_ZINOF</name>
<evidence type="ECO:0000256" key="2">
    <source>
        <dbReference type="ARBA" id="ARBA00022801"/>
    </source>
</evidence>
<dbReference type="PANTHER" id="PTHR47992">
    <property type="entry name" value="PROTEIN PHOSPHATASE"/>
    <property type="match status" value="1"/>
</dbReference>
<evidence type="ECO:0000313" key="8">
    <source>
        <dbReference type="EMBL" id="KAG6533031.1"/>
    </source>
</evidence>
<keyword evidence="9" id="KW-1185">Reference proteome</keyword>
<dbReference type="Proteomes" id="UP000734854">
    <property type="component" value="Unassembled WGS sequence"/>
</dbReference>
<protein>
    <recommendedName>
        <fullName evidence="1">protein-serine/threonine phosphatase</fullName>
        <ecNumber evidence="1">3.1.3.16</ecNumber>
    </recommendedName>
</protein>
<keyword evidence="3" id="KW-0904">Protein phosphatase</keyword>
<dbReference type="PROSITE" id="PS51746">
    <property type="entry name" value="PPM_2"/>
    <property type="match status" value="1"/>
</dbReference>
<reference evidence="8 9" key="1">
    <citation type="submission" date="2020-08" db="EMBL/GenBank/DDBJ databases">
        <title>Plant Genome Project.</title>
        <authorList>
            <person name="Zhang R.-G."/>
        </authorList>
    </citation>
    <scope>NUCLEOTIDE SEQUENCE [LARGE SCALE GENOMIC DNA]</scope>
    <source>
        <tissue evidence="8">Rhizome</tissue>
    </source>
</reference>
<comment type="catalytic activity">
    <reaction evidence="5">
        <text>O-phospho-L-threonyl-[protein] + H2O = L-threonyl-[protein] + phosphate</text>
        <dbReference type="Rhea" id="RHEA:47004"/>
        <dbReference type="Rhea" id="RHEA-COMP:11060"/>
        <dbReference type="Rhea" id="RHEA-COMP:11605"/>
        <dbReference type="ChEBI" id="CHEBI:15377"/>
        <dbReference type="ChEBI" id="CHEBI:30013"/>
        <dbReference type="ChEBI" id="CHEBI:43474"/>
        <dbReference type="ChEBI" id="CHEBI:61977"/>
        <dbReference type="EC" id="3.1.3.16"/>
    </reaction>
</comment>
<feature type="compositionally biased region" description="Basic and acidic residues" evidence="6">
    <location>
        <begin position="263"/>
        <end position="280"/>
    </location>
</feature>
<evidence type="ECO:0000259" key="7">
    <source>
        <dbReference type="PROSITE" id="PS51746"/>
    </source>
</evidence>
<evidence type="ECO:0000256" key="5">
    <source>
        <dbReference type="ARBA" id="ARBA00048336"/>
    </source>
</evidence>
<dbReference type="GO" id="GO:0004722">
    <property type="term" value="F:protein serine/threonine phosphatase activity"/>
    <property type="evidence" value="ECO:0007669"/>
    <property type="project" value="UniProtKB-EC"/>
</dbReference>
<feature type="region of interest" description="Disordered" evidence="6">
    <location>
        <begin position="241"/>
        <end position="287"/>
    </location>
</feature>
<comment type="caution">
    <text evidence="8">The sequence shown here is derived from an EMBL/GenBank/DDBJ whole genome shotgun (WGS) entry which is preliminary data.</text>
</comment>
<dbReference type="CDD" id="cd00143">
    <property type="entry name" value="PP2Cc"/>
    <property type="match status" value="1"/>
</dbReference>
<dbReference type="AlphaFoldDB" id="A0A8J5I353"/>
<dbReference type="InterPro" id="IPR036457">
    <property type="entry name" value="PPM-type-like_dom_sf"/>
</dbReference>
<evidence type="ECO:0000313" key="9">
    <source>
        <dbReference type="Proteomes" id="UP000734854"/>
    </source>
</evidence>
<dbReference type="Gene3D" id="3.60.40.10">
    <property type="entry name" value="PPM-type phosphatase domain"/>
    <property type="match status" value="1"/>
</dbReference>
<evidence type="ECO:0000256" key="4">
    <source>
        <dbReference type="ARBA" id="ARBA00047761"/>
    </source>
</evidence>
<evidence type="ECO:0000256" key="6">
    <source>
        <dbReference type="SAM" id="MobiDB-lite"/>
    </source>
</evidence>
<sequence>MKTKGERAAMVPLAVLLRRETSSEKMERPDVLYGQVSQSKRGENLTLIETALRRDPGDSTLRTPSSRYEILFAGAAVYAREKLLDNILGAVPSDLNRQDCSVCFLFIMLDPSSVSYFAQHMHSSGTTVTFVIIDGWVVIVASVGDSRCILESAEGSVYYLSADHRLEVNAEEVDRIVASGGEVGRLSIVGGTEISPLRCWPGGLCLSRSIGDMDVGEFIVPVPYVKQVKIKMKPYKGYSVNGNSHQSGKRQPWDGPFICPSCQEKKEAMEGRRPSRDSSFRKSSGSE</sequence>
<dbReference type="InterPro" id="IPR015655">
    <property type="entry name" value="PP2C"/>
</dbReference>
<evidence type="ECO:0000256" key="1">
    <source>
        <dbReference type="ARBA" id="ARBA00013081"/>
    </source>
</evidence>
<dbReference type="InterPro" id="IPR001932">
    <property type="entry name" value="PPM-type_phosphatase-like_dom"/>
</dbReference>